<dbReference type="EMBL" id="JABXRN010000001">
    <property type="protein sequence ID" value="MBA8126521.1"/>
    <property type="molecule type" value="Genomic_DNA"/>
</dbReference>
<evidence type="ECO:0000259" key="8">
    <source>
        <dbReference type="PROSITE" id="PS50850"/>
    </source>
</evidence>
<evidence type="ECO:0000256" key="3">
    <source>
        <dbReference type="ARBA" id="ARBA00022475"/>
    </source>
</evidence>
<evidence type="ECO:0000256" key="1">
    <source>
        <dbReference type="ARBA" id="ARBA00004651"/>
    </source>
</evidence>
<feature type="transmembrane region" description="Helical" evidence="7">
    <location>
        <begin position="154"/>
        <end position="180"/>
    </location>
</feature>
<evidence type="ECO:0000256" key="4">
    <source>
        <dbReference type="ARBA" id="ARBA00022692"/>
    </source>
</evidence>
<keyword evidence="5 7" id="KW-1133">Transmembrane helix</keyword>
<dbReference type="RefSeq" id="WP_071830661.1">
    <property type="nucleotide sequence ID" value="NZ_CABGKM010000005.1"/>
</dbReference>
<feature type="transmembrane region" description="Helical" evidence="7">
    <location>
        <begin position="286"/>
        <end position="305"/>
    </location>
</feature>
<evidence type="ECO:0000256" key="6">
    <source>
        <dbReference type="ARBA" id="ARBA00023136"/>
    </source>
</evidence>
<feature type="transmembrane region" description="Helical" evidence="7">
    <location>
        <begin position="406"/>
        <end position="428"/>
    </location>
</feature>
<dbReference type="PROSITE" id="PS50850">
    <property type="entry name" value="MFS"/>
    <property type="match status" value="1"/>
</dbReference>
<dbReference type="InterPro" id="IPR036259">
    <property type="entry name" value="MFS_trans_sf"/>
</dbReference>
<dbReference type="AlphaFoldDB" id="A0A4R4DQI1"/>
<evidence type="ECO:0000256" key="5">
    <source>
        <dbReference type="ARBA" id="ARBA00022989"/>
    </source>
</evidence>
<evidence type="ECO:0000256" key="7">
    <source>
        <dbReference type="SAM" id="Phobius"/>
    </source>
</evidence>
<dbReference type="PANTHER" id="PTHR43045:SF4">
    <property type="entry name" value="TRANSPORTER YDFJ-RELATED"/>
    <property type="match status" value="1"/>
</dbReference>
<dbReference type="InterPro" id="IPR011701">
    <property type="entry name" value="MFS"/>
</dbReference>
<feature type="transmembrane region" description="Helical" evidence="7">
    <location>
        <begin position="54"/>
        <end position="77"/>
    </location>
</feature>
<dbReference type="GO" id="GO:0005886">
    <property type="term" value="C:plasma membrane"/>
    <property type="evidence" value="ECO:0007669"/>
    <property type="project" value="UniProtKB-SubCell"/>
</dbReference>
<proteinExistence type="predicted"/>
<evidence type="ECO:0000256" key="2">
    <source>
        <dbReference type="ARBA" id="ARBA00022448"/>
    </source>
</evidence>
<name>A0A4R4DQI1_9ENTR</name>
<feature type="transmembrane region" description="Helical" evidence="7">
    <location>
        <begin position="186"/>
        <end position="208"/>
    </location>
</feature>
<feature type="transmembrane region" description="Helical" evidence="7">
    <location>
        <begin position="21"/>
        <end position="42"/>
    </location>
</feature>
<feature type="transmembrane region" description="Helical" evidence="7">
    <location>
        <begin position="89"/>
        <end position="107"/>
    </location>
</feature>
<dbReference type="CDD" id="cd17369">
    <property type="entry name" value="MFS_ShiA_like"/>
    <property type="match status" value="1"/>
</dbReference>
<gene>
    <name evidence="9" type="ORF">HV064_21840</name>
</gene>
<dbReference type="Pfam" id="PF07690">
    <property type="entry name" value="MFS_1"/>
    <property type="match status" value="1"/>
</dbReference>
<feature type="transmembrane region" description="Helical" evidence="7">
    <location>
        <begin position="312"/>
        <end position="333"/>
    </location>
</feature>
<feature type="domain" description="Major facilitator superfamily (MFS) profile" evidence="8">
    <location>
        <begin position="16"/>
        <end position="432"/>
    </location>
</feature>
<dbReference type="GO" id="GO:0022857">
    <property type="term" value="F:transmembrane transporter activity"/>
    <property type="evidence" value="ECO:0007669"/>
    <property type="project" value="InterPro"/>
</dbReference>
<dbReference type="InterPro" id="IPR020846">
    <property type="entry name" value="MFS_dom"/>
</dbReference>
<reference evidence="9 10" key="1">
    <citation type="submission" date="2020-06" db="EMBL/GenBank/DDBJ databases">
        <title>REHAB project genomes.</title>
        <authorList>
            <person name="Shaw L.P."/>
        </authorList>
    </citation>
    <scope>NUCLEOTIDE SEQUENCE [LARGE SCALE GENOMIC DNA]</scope>
    <source>
        <strain evidence="9 10">RHBSTW-00092</strain>
    </source>
</reference>
<evidence type="ECO:0000313" key="10">
    <source>
        <dbReference type="Proteomes" id="UP000557483"/>
    </source>
</evidence>
<feature type="transmembrane region" description="Helical" evidence="7">
    <location>
        <begin position="339"/>
        <end position="360"/>
    </location>
</feature>
<keyword evidence="4 7" id="KW-0812">Transmembrane</keyword>
<keyword evidence="2" id="KW-0813">Transport</keyword>
<dbReference type="Proteomes" id="UP000557483">
    <property type="component" value="Unassembled WGS sequence"/>
</dbReference>
<dbReference type="PANTHER" id="PTHR43045">
    <property type="entry name" value="SHIKIMATE TRANSPORTER"/>
    <property type="match status" value="1"/>
</dbReference>
<dbReference type="SUPFAM" id="SSF103473">
    <property type="entry name" value="MFS general substrate transporter"/>
    <property type="match status" value="1"/>
</dbReference>
<feature type="transmembrane region" description="Helical" evidence="7">
    <location>
        <begin position="380"/>
        <end position="400"/>
    </location>
</feature>
<comment type="subcellular location">
    <subcellularLocation>
        <location evidence="1">Cell membrane</location>
        <topology evidence="1">Multi-pass membrane protein</topology>
    </subcellularLocation>
</comment>
<dbReference type="Gene3D" id="1.20.1250.20">
    <property type="entry name" value="MFS general substrate transporter like domains"/>
    <property type="match status" value="2"/>
</dbReference>
<sequence>MTTVKNERTTSDLIRAAVSGWLGTALEFMDFQLYSLGAALVFHEIFFPEQSAAMALILAMGTYGAGYIARIVGAFIFGKMGDSIGRKKVLFITITMMGICTTLIGVLPTYAQVGILAPVLLVTLRIIQGLGAGAEISGAGTMLAEYAPKGKRGIISSLVAMGTNCGTLSATAIWAVMFFVLDREQLVAWGWRIPFLASAVVMIFAIWLRLNLKESPVFEQVSEDSGLQNEMATQEGTFSAMLKSKSFWLATGLRFGQAGNSGLLQTFLAGYLVQTLLFDKAIPTDALMISSVIGFITIPFLGWLSDKVGRRIPYIIVNISAIILAWPMLSIIVDKSYSASTIMASLIVIHNIAVLGLFALENITMAEMFGSRNRFTRMAISKEAGGLVAVGFGPVLAGIFCNMTGSWMPIVIMLVCYSIIGLISAILMPEVRDRDLSLLNDAADCAPKPKSVRSGQYI</sequence>
<keyword evidence="3" id="KW-1003">Cell membrane</keyword>
<evidence type="ECO:0000313" key="9">
    <source>
        <dbReference type="EMBL" id="MBA8126521.1"/>
    </source>
</evidence>
<keyword evidence="6 7" id="KW-0472">Membrane</keyword>
<protein>
    <submittedName>
        <fullName evidence="9">MHS family MFS transporter</fullName>
    </submittedName>
</protein>
<organism evidence="9 10">
    <name type="scientific">Klebsiella grimontii</name>
    <dbReference type="NCBI Taxonomy" id="2058152"/>
    <lineage>
        <taxon>Bacteria</taxon>
        <taxon>Pseudomonadati</taxon>
        <taxon>Pseudomonadota</taxon>
        <taxon>Gammaproteobacteria</taxon>
        <taxon>Enterobacterales</taxon>
        <taxon>Enterobacteriaceae</taxon>
        <taxon>Klebsiella/Raoultella group</taxon>
        <taxon>Klebsiella</taxon>
    </lineage>
</organism>
<accession>A0A4R4DQI1</accession>
<comment type="caution">
    <text evidence="9">The sequence shown here is derived from an EMBL/GenBank/DDBJ whole genome shotgun (WGS) entry which is preliminary data.</text>
</comment>